<evidence type="ECO:0000313" key="2">
    <source>
        <dbReference type="Proteomes" id="UP000636709"/>
    </source>
</evidence>
<dbReference type="InterPro" id="IPR007590">
    <property type="entry name" value="Saf4/Yju2"/>
</dbReference>
<evidence type="ECO:0000313" key="1">
    <source>
        <dbReference type="EMBL" id="KAF8663937.1"/>
    </source>
</evidence>
<dbReference type="PANTHER" id="PTHR12111">
    <property type="entry name" value="SPLICING FACTOR YJU2"/>
    <property type="match status" value="1"/>
</dbReference>
<reference evidence="1" key="1">
    <citation type="submission" date="2020-07" db="EMBL/GenBank/DDBJ databases">
        <title>Genome sequence and genetic diversity analysis of an under-domesticated orphan crop, white fonio (Digitaria exilis).</title>
        <authorList>
            <person name="Bennetzen J.L."/>
            <person name="Chen S."/>
            <person name="Ma X."/>
            <person name="Wang X."/>
            <person name="Yssel A.E.J."/>
            <person name="Chaluvadi S.R."/>
            <person name="Johnson M."/>
            <person name="Gangashetty P."/>
            <person name="Hamidou F."/>
            <person name="Sanogo M.D."/>
            <person name="Zwaenepoel A."/>
            <person name="Wallace J."/>
            <person name="Van De Peer Y."/>
            <person name="Van Deynze A."/>
        </authorList>
    </citation>
    <scope>NUCLEOTIDE SEQUENCE</scope>
    <source>
        <tissue evidence="1">Leaves</tissue>
    </source>
</reference>
<keyword evidence="2" id="KW-1185">Reference proteome</keyword>
<organism evidence="1 2">
    <name type="scientific">Digitaria exilis</name>
    <dbReference type="NCBI Taxonomy" id="1010633"/>
    <lineage>
        <taxon>Eukaryota</taxon>
        <taxon>Viridiplantae</taxon>
        <taxon>Streptophyta</taxon>
        <taxon>Embryophyta</taxon>
        <taxon>Tracheophyta</taxon>
        <taxon>Spermatophyta</taxon>
        <taxon>Magnoliopsida</taxon>
        <taxon>Liliopsida</taxon>
        <taxon>Poales</taxon>
        <taxon>Poaceae</taxon>
        <taxon>PACMAD clade</taxon>
        <taxon>Panicoideae</taxon>
        <taxon>Panicodae</taxon>
        <taxon>Paniceae</taxon>
        <taxon>Anthephorinae</taxon>
        <taxon>Digitaria</taxon>
    </lineage>
</organism>
<comment type="caution">
    <text evidence="1">The sequence shown here is derived from an EMBL/GenBank/DDBJ whole genome shotgun (WGS) entry which is preliminary data.</text>
</comment>
<proteinExistence type="predicted"/>
<dbReference type="OrthoDB" id="674963at2759"/>
<name>A0A835AGB9_9POAL</name>
<protein>
    <recommendedName>
        <fullName evidence="3">Coiled-coil domain-containing protein 94</fullName>
    </recommendedName>
</protein>
<gene>
    <name evidence="1" type="ORF">HU200_055280</name>
</gene>
<dbReference type="PANTHER" id="PTHR12111:SF1">
    <property type="entry name" value="SPLICING FACTOR YJU2"/>
    <property type="match status" value="1"/>
</dbReference>
<dbReference type="GO" id="GO:0071006">
    <property type="term" value="C:U2-type catalytic step 1 spliceosome"/>
    <property type="evidence" value="ECO:0007669"/>
    <property type="project" value="TreeGrafter"/>
</dbReference>
<dbReference type="AlphaFoldDB" id="A0A835AGB9"/>
<dbReference type="GO" id="GO:0000398">
    <property type="term" value="P:mRNA splicing, via spliceosome"/>
    <property type="evidence" value="ECO:0007669"/>
    <property type="project" value="InterPro"/>
</dbReference>
<accession>A0A835AGB9</accession>
<dbReference type="Pfam" id="PF04502">
    <property type="entry name" value="Saf4_Yju2"/>
    <property type="match status" value="1"/>
</dbReference>
<evidence type="ECO:0008006" key="3">
    <source>
        <dbReference type="Google" id="ProtNLM"/>
    </source>
</evidence>
<dbReference type="EMBL" id="JACEFO010002359">
    <property type="protein sequence ID" value="KAF8663937.1"/>
    <property type="molecule type" value="Genomic_DNA"/>
</dbReference>
<sequence length="92" mass="10584">MALIGRDRRARIVRLALPMRLRCHSCGLRLDRGTMLAAFKEDLTEGERYIGVVNKIFRFYLACVRCSAHIIYKTDPDNSDYTVEAGATREFE</sequence>
<dbReference type="Proteomes" id="UP000636709">
    <property type="component" value="Unassembled WGS sequence"/>
</dbReference>